<dbReference type="RefSeq" id="WP_147052627.1">
    <property type="nucleotide sequence ID" value="NZ_CP042437.1"/>
</dbReference>
<keyword evidence="1" id="KW-0732">Signal</keyword>
<proteinExistence type="predicted"/>
<organism evidence="3 4">
    <name type="scientific">Mucilaginibacter ginsenosidivorax</name>
    <dbReference type="NCBI Taxonomy" id="862126"/>
    <lineage>
        <taxon>Bacteria</taxon>
        <taxon>Pseudomonadati</taxon>
        <taxon>Bacteroidota</taxon>
        <taxon>Sphingobacteriia</taxon>
        <taxon>Sphingobacteriales</taxon>
        <taxon>Sphingobacteriaceae</taxon>
        <taxon>Mucilaginibacter</taxon>
    </lineage>
</organism>
<name>A0A5B8VX36_9SPHI</name>
<evidence type="ECO:0000256" key="1">
    <source>
        <dbReference type="SAM" id="SignalP"/>
    </source>
</evidence>
<dbReference type="Pfam" id="PF00144">
    <property type="entry name" value="Beta-lactamase"/>
    <property type="match status" value="1"/>
</dbReference>
<protein>
    <submittedName>
        <fullName evidence="3">Beta-lactamase family protein</fullName>
    </submittedName>
</protein>
<dbReference type="AlphaFoldDB" id="A0A5B8VX36"/>
<gene>
    <name evidence="3" type="ORF">FSB76_05805</name>
</gene>
<sequence length="510" mass="57018">MIKKNLFWLLLFSCCTAASAQTYKPAAFTDPDRLKKIEATYPVIDQIYKKYAEDNHWPGVAYGIIVDGKLVHTVGLGYTDVPNKIPATPKSAFRIASMTKSLTAMAILKLRDEGRLKLDNPAYLYIPEMKVTKYLTKDATPITIRHLLTHAAGYPEDNPWGDRQLGVSDAELVAIYKKGVSFSNNPGQGYEYSNLGFATLGYIIKKVSGKTYETYITDNILKPLGMTHTYWEYTKVPKEQLALGYRWLDDKWVEQPLLHDGAYGAMGGLITTIEDFSIYMALHLDAWPPRDDAETGPVKRSSIREMQYPWDVNYLTANAKTTTGRPCPNVSAYAYGLRWAKDCDNRVYIGHTGGLPGFGSQWNIMPDYGIGVVSFANLTYARAGYPNTMVLDTIMALTGIKPRQLPASLILEQRKNDLLKVIADWSKAKESGIFADNFFMDYFPDKLKVAAAAAFAKAGKTVSIGDVIPENQLRGYFIIKGENANIKVSFTLTPENPPLIQEYHLDVVMQ</sequence>
<evidence type="ECO:0000313" key="3">
    <source>
        <dbReference type="EMBL" id="QEC75482.1"/>
    </source>
</evidence>
<evidence type="ECO:0000259" key="2">
    <source>
        <dbReference type="Pfam" id="PF00144"/>
    </source>
</evidence>
<reference evidence="3 4" key="1">
    <citation type="journal article" date="2013" name="J. Microbiol.">
        <title>Mucilaginibacter ginsenosidivorax sp. nov., with ginsenoside converting activity isolated from sediment.</title>
        <authorList>
            <person name="Kim J.K."/>
            <person name="Choi T.E."/>
            <person name="Liu Q.M."/>
            <person name="Park H.Y."/>
            <person name="Yi T.H."/>
            <person name="Yoon M.H."/>
            <person name="Kim S.C."/>
            <person name="Im W.T."/>
        </authorList>
    </citation>
    <scope>NUCLEOTIDE SEQUENCE [LARGE SCALE GENOMIC DNA]</scope>
    <source>
        <strain evidence="3 4">KHI28</strain>
    </source>
</reference>
<keyword evidence="4" id="KW-1185">Reference proteome</keyword>
<dbReference type="PANTHER" id="PTHR46825:SF9">
    <property type="entry name" value="BETA-LACTAMASE-RELATED DOMAIN-CONTAINING PROTEIN"/>
    <property type="match status" value="1"/>
</dbReference>
<dbReference type="PANTHER" id="PTHR46825">
    <property type="entry name" value="D-ALANYL-D-ALANINE-CARBOXYPEPTIDASE/ENDOPEPTIDASE AMPH"/>
    <property type="match status" value="1"/>
</dbReference>
<feature type="chain" id="PRO_5022705181" evidence="1">
    <location>
        <begin position="21"/>
        <end position="510"/>
    </location>
</feature>
<dbReference type="Gene3D" id="3.40.710.10">
    <property type="entry name" value="DD-peptidase/beta-lactamase superfamily"/>
    <property type="match status" value="1"/>
</dbReference>
<dbReference type="SUPFAM" id="SSF56601">
    <property type="entry name" value="beta-lactamase/transpeptidase-like"/>
    <property type="match status" value="1"/>
</dbReference>
<accession>A0A5B8VX36</accession>
<feature type="signal peptide" evidence="1">
    <location>
        <begin position="1"/>
        <end position="20"/>
    </location>
</feature>
<dbReference type="OrthoDB" id="9798166at2"/>
<dbReference type="InterPro" id="IPR001466">
    <property type="entry name" value="Beta-lactam-related"/>
</dbReference>
<evidence type="ECO:0000313" key="4">
    <source>
        <dbReference type="Proteomes" id="UP000321362"/>
    </source>
</evidence>
<dbReference type="Proteomes" id="UP000321362">
    <property type="component" value="Chromosome"/>
</dbReference>
<dbReference type="EMBL" id="CP042437">
    <property type="protein sequence ID" value="QEC75482.1"/>
    <property type="molecule type" value="Genomic_DNA"/>
</dbReference>
<dbReference type="KEGG" id="mgk:FSB76_05805"/>
<dbReference type="InterPro" id="IPR050491">
    <property type="entry name" value="AmpC-like"/>
</dbReference>
<dbReference type="InterPro" id="IPR012338">
    <property type="entry name" value="Beta-lactam/transpept-like"/>
</dbReference>
<feature type="domain" description="Beta-lactamase-related" evidence="2">
    <location>
        <begin position="44"/>
        <end position="381"/>
    </location>
</feature>